<evidence type="ECO:0000313" key="1">
    <source>
        <dbReference type="EMBL" id="MFF3669415.1"/>
    </source>
</evidence>
<dbReference type="EMBL" id="JBIASD010000021">
    <property type="protein sequence ID" value="MFF3669415.1"/>
    <property type="molecule type" value="Genomic_DNA"/>
</dbReference>
<sequence length="46" mass="4662">MNAVHVTDGRPHDSVRLATGIALCRAAGCVVTASTTTAAHLRADSS</sequence>
<comment type="caution">
    <text evidence="1">The sequence shown here is derived from an EMBL/GenBank/DDBJ whole genome shotgun (WGS) entry which is preliminary data.</text>
</comment>
<dbReference type="RefSeq" id="WP_387415480.1">
    <property type="nucleotide sequence ID" value="NZ_JBIASD010000021.1"/>
</dbReference>
<evidence type="ECO:0000313" key="2">
    <source>
        <dbReference type="Proteomes" id="UP001602013"/>
    </source>
</evidence>
<gene>
    <name evidence="1" type="ORF">ACFYXI_27870</name>
</gene>
<organism evidence="1 2">
    <name type="scientific">Microtetraspora malaysiensis</name>
    <dbReference type="NCBI Taxonomy" id="161358"/>
    <lineage>
        <taxon>Bacteria</taxon>
        <taxon>Bacillati</taxon>
        <taxon>Actinomycetota</taxon>
        <taxon>Actinomycetes</taxon>
        <taxon>Streptosporangiales</taxon>
        <taxon>Streptosporangiaceae</taxon>
        <taxon>Microtetraspora</taxon>
    </lineage>
</organism>
<reference evidence="1 2" key="1">
    <citation type="submission" date="2024-10" db="EMBL/GenBank/DDBJ databases">
        <title>The Natural Products Discovery Center: Release of the First 8490 Sequenced Strains for Exploring Actinobacteria Biosynthetic Diversity.</title>
        <authorList>
            <person name="Kalkreuter E."/>
            <person name="Kautsar S.A."/>
            <person name="Yang D."/>
            <person name="Bader C.D."/>
            <person name="Teijaro C.N."/>
            <person name="Fluegel L."/>
            <person name="Davis C.M."/>
            <person name="Simpson J.R."/>
            <person name="Lauterbach L."/>
            <person name="Steele A.D."/>
            <person name="Gui C."/>
            <person name="Meng S."/>
            <person name="Li G."/>
            <person name="Viehrig K."/>
            <person name="Ye F."/>
            <person name="Su P."/>
            <person name="Kiefer A.F."/>
            <person name="Nichols A."/>
            <person name="Cepeda A.J."/>
            <person name="Yan W."/>
            <person name="Fan B."/>
            <person name="Jiang Y."/>
            <person name="Adhikari A."/>
            <person name="Zheng C.-J."/>
            <person name="Schuster L."/>
            <person name="Cowan T.M."/>
            <person name="Smanski M.J."/>
            <person name="Chevrette M.G."/>
            <person name="De Carvalho L.P.S."/>
            <person name="Shen B."/>
        </authorList>
    </citation>
    <scope>NUCLEOTIDE SEQUENCE [LARGE SCALE GENOMIC DNA]</scope>
    <source>
        <strain evidence="1 2">NPDC002173</strain>
    </source>
</reference>
<dbReference type="Proteomes" id="UP001602013">
    <property type="component" value="Unassembled WGS sequence"/>
</dbReference>
<proteinExistence type="predicted"/>
<accession>A0ABW6SWN5</accession>
<name>A0ABW6SWN5_9ACTN</name>
<protein>
    <submittedName>
        <fullName evidence="1">Uncharacterized protein</fullName>
    </submittedName>
</protein>
<keyword evidence="2" id="KW-1185">Reference proteome</keyword>